<evidence type="ECO:0000313" key="6">
    <source>
        <dbReference type="Proteomes" id="UP000325313"/>
    </source>
</evidence>
<proteinExistence type="predicted"/>
<evidence type="ECO:0000313" key="5">
    <source>
        <dbReference type="Proteomes" id="UP000324748"/>
    </source>
</evidence>
<dbReference type="EMBL" id="VSWC01000109">
    <property type="protein sequence ID" value="KAA1085010.1"/>
    <property type="molecule type" value="Genomic_DNA"/>
</dbReference>
<evidence type="ECO:0000256" key="1">
    <source>
        <dbReference type="SAM" id="MobiDB-lite"/>
    </source>
</evidence>
<evidence type="ECO:0000313" key="4">
    <source>
        <dbReference type="EMBL" id="KAA1085010.1"/>
    </source>
</evidence>
<feature type="chain" id="PRO_5033845013" evidence="2">
    <location>
        <begin position="22"/>
        <end position="226"/>
    </location>
</feature>
<dbReference type="Proteomes" id="UP000324748">
    <property type="component" value="Unassembled WGS sequence"/>
</dbReference>
<feature type="compositionally biased region" description="Basic and acidic residues" evidence="1">
    <location>
        <begin position="146"/>
        <end position="159"/>
    </location>
</feature>
<evidence type="ECO:0000313" key="3">
    <source>
        <dbReference type="EMBL" id="KAA1081953.1"/>
    </source>
</evidence>
<dbReference type="EMBL" id="VDEP01000440">
    <property type="protein sequence ID" value="KAA1081953.1"/>
    <property type="molecule type" value="Genomic_DNA"/>
</dbReference>
<feature type="signal peptide" evidence="2">
    <location>
        <begin position="1"/>
        <end position="21"/>
    </location>
</feature>
<evidence type="ECO:0000256" key="2">
    <source>
        <dbReference type="SAM" id="SignalP"/>
    </source>
</evidence>
<feature type="region of interest" description="Disordered" evidence="1">
    <location>
        <begin position="45"/>
        <end position="74"/>
    </location>
</feature>
<sequence>MKFHLLAVLWIQVIVTHQVITRPKSDVIRFLEVLGIRAYRSPRPFPDASPPSFPHLSPSRSIEASPPRSFWASPPNRIHQTLRAGSPIEFRLAQMTAGSWDAEYAHLVSANHIKRQNSYVGQRKYVPSLRTIEEDDILDAPFPENNRSRHNSDDTQKKEPRLKKQKTLRREKLAKSLDSTALIPEVPEPEMVKQPTRSKLFSCLPFRRVSLRKRPDAQAKSSSLSD</sequence>
<accession>A0A5B0N061</accession>
<keyword evidence="2" id="KW-0732">Signal</keyword>
<keyword evidence="5" id="KW-1185">Reference proteome</keyword>
<dbReference type="AlphaFoldDB" id="A0A5B0N061"/>
<comment type="caution">
    <text evidence="3">The sequence shown here is derived from an EMBL/GenBank/DDBJ whole genome shotgun (WGS) entry which is preliminary data.</text>
</comment>
<reference evidence="5 6" key="1">
    <citation type="submission" date="2019-05" db="EMBL/GenBank/DDBJ databases">
        <title>Emergence of the Ug99 lineage of the wheat stem rust pathogen through somatic hybridization.</title>
        <authorList>
            <person name="Li F."/>
            <person name="Upadhyaya N.M."/>
            <person name="Sperschneider J."/>
            <person name="Matny O."/>
            <person name="Nguyen-Phuc H."/>
            <person name="Mago R."/>
            <person name="Raley C."/>
            <person name="Miller M.E."/>
            <person name="Silverstein K.A.T."/>
            <person name="Henningsen E."/>
            <person name="Hirsch C.D."/>
            <person name="Visser B."/>
            <person name="Pretorius Z.A."/>
            <person name="Steffenson B.J."/>
            <person name="Schwessinger B."/>
            <person name="Dodds P.N."/>
            <person name="Figueroa M."/>
        </authorList>
    </citation>
    <scope>NUCLEOTIDE SEQUENCE [LARGE SCALE GENOMIC DNA]</scope>
    <source>
        <strain evidence="4">21-0</strain>
        <strain evidence="3 6">Ug99</strain>
    </source>
</reference>
<name>A0A5B0N061_PUCGR</name>
<feature type="region of interest" description="Disordered" evidence="1">
    <location>
        <begin position="137"/>
        <end position="194"/>
    </location>
</feature>
<organism evidence="3 6">
    <name type="scientific">Puccinia graminis f. sp. tritici</name>
    <dbReference type="NCBI Taxonomy" id="56615"/>
    <lineage>
        <taxon>Eukaryota</taxon>
        <taxon>Fungi</taxon>
        <taxon>Dikarya</taxon>
        <taxon>Basidiomycota</taxon>
        <taxon>Pucciniomycotina</taxon>
        <taxon>Pucciniomycetes</taxon>
        <taxon>Pucciniales</taxon>
        <taxon>Pucciniaceae</taxon>
        <taxon>Puccinia</taxon>
    </lineage>
</organism>
<gene>
    <name evidence="4" type="ORF">PGT21_000868</name>
    <name evidence="3" type="ORF">PGTUg99_030427</name>
</gene>
<dbReference type="Proteomes" id="UP000325313">
    <property type="component" value="Unassembled WGS sequence"/>
</dbReference>
<protein>
    <submittedName>
        <fullName evidence="3">Uncharacterized protein</fullName>
    </submittedName>
</protein>